<name>A0AAW9PQB0_9CYAN</name>
<reference evidence="2" key="1">
    <citation type="submission" date="2024-01" db="EMBL/GenBank/DDBJ databases">
        <title>Bank of Algae and Cyanobacteria of the Azores (BACA) strain genomes.</title>
        <authorList>
            <person name="Luz R."/>
            <person name="Cordeiro R."/>
            <person name="Fonseca A."/>
            <person name="Goncalves V."/>
        </authorList>
    </citation>
    <scope>NUCLEOTIDE SEQUENCE</scope>
    <source>
        <strain evidence="2">BACA0141</strain>
    </source>
</reference>
<keyword evidence="3" id="KW-1185">Reference proteome</keyword>
<dbReference type="Proteomes" id="UP001333818">
    <property type="component" value="Unassembled WGS sequence"/>
</dbReference>
<dbReference type="RefSeq" id="WP_330481875.1">
    <property type="nucleotide sequence ID" value="NZ_JAZBJZ010000004.1"/>
</dbReference>
<accession>A0AAW9PQB0</accession>
<dbReference type="EMBL" id="JAZBJZ010000004">
    <property type="protein sequence ID" value="MEE3715452.1"/>
    <property type="molecule type" value="Genomic_DNA"/>
</dbReference>
<feature type="compositionally biased region" description="Basic and acidic residues" evidence="1">
    <location>
        <begin position="66"/>
        <end position="81"/>
    </location>
</feature>
<sequence>MQDLGATYQIRLAEAIDLDSAETKVKFEQLFHPVKGAKTENISGFAWEQVDYFDTVSHAEKRKRWLEHNRQQKKEKGKGEMTEEDIPTEPNACTQNGVILTSMRHDRNHNGLWGQAQELREDFGAFAVAVLKGFGNTEEVILGNEVDTIAKHFKDLTGKALPTPASAVKIFLPTSVQGVNRIKSDSNQVGSGQKEDWLTLWLIAAGLHQYGISERIKVSDRDYDWRVVALEPQEINLDQYGETLDQLRKFNPPSGAYGVARFDAEMVLNFSLELLKHHPAKDNSQISEDIPKKRSRLRGRSIREFVSGFSGTHFGSKGQVYGVQEVFSLGLPNWIQPNSKEDINDYTTLLVIAQPR</sequence>
<evidence type="ECO:0000256" key="1">
    <source>
        <dbReference type="SAM" id="MobiDB-lite"/>
    </source>
</evidence>
<gene>
    <name evidence="2" type="ORF">V2H45_01685</name>
</gene>
<feature type="region of interest" description="Disordered" evidence="1">
    <location>
        <begin position="66"/>
        <end position="93"/>
    </location>
</feature>
<dbReference type="AlphaFoldDB" id="A0AAW9PQB0"/>
<comment type="caution">
    <text evidence="2">The sequence shown here is derived from an EMBL/GenBank/DDBJ whole genome shotgun (WGS) entry which is preliminary data.</text>
</comment>
<evidence type="ECO:0000313" key="2">
    <source>
        <dbReference type="EMBL" id="MEE3715452.1"/>
    </source>
</evidence>
<organism evidence="2 3">
    <name type="scientific">Tumidithrix elongata BACA0141</name>
    <dbReference type="NCBI Taxonomy" id="2716417"/>
    <lineage>
        <taxon>Bacteria</taxon>
        <taxon>Bacillati</taxon>
        <taxon>Cyanobacteriota</taxon>
        <taxon>Cyanophyceae</taxon>
        <taxon>Pseudanabaenales</taxon>
        <taxon>Pseudanabaenaceae</taxon>
        <taxon>Tumidithrix</taxon>
        <taxon>Tumidithrix elongata</taxon>
    </lineage>
</organism>
<evidence type="ECO:0000313" key="3">
    <source>
        <dbReference type="Proteomes" id="UP001333818"/>
    </source>
</evidence>
<protein>
    <submittedName>
        <fullName evidence="2">Uncharacterized protein</fullName>
    </submittedName>
</protein>
<proteinExistence type="predicted"/>